<dbReference type="Proteomes" id="UP000026961">
    <property type="component" value="Chromosome 3"/>
</dbReference>
<name>A0A0D9ZA49_9ORYZ</name>
<keyword evidence="3" id="KW-1185">Reference proteome</keyword>
<proteinExistence type="predicted"/>
<sequence length="301" mass="31818">MTAALQALLDPTALSLGLPTPVINKEEYLTICLTVLAGTRAGKALVGKAVLGACGQCVRTGPPISRDPLGSKLQHYFDYVFASSHNCAVRNLESPPTVELANRQSQRTRGVNDALPLSLVRSCRLTPSPPDTCRAPDLILSGPPCWWEWETSRRCSHVGLQAVVPEVASGGAHGAAVDWRPPSATLSADLLPSSPPPARAAPPMLTCATSSPASLPRTPPPVSAPTRHHRRGADNAATADDNEDGLLRRGERGGKERKGEAGLLSWHPEMWGPRGSLTDSAATSDKSGVKTTDGSSLHWFL</sequence>
<evidence type="ECO:0000256" key="1">
    <source>
        <dbReference type="SAM" id="MobiDB-lite"/>
    </source>
</evidence>
<feature type="compositionally biased region" description="Polar residues" evidence="1">
    <location>
        <begin position="277"/>
        <end position="295"/>
    </location>
</feature>
<dbReference type="EnsemblPlants" id="OGLUM03G25640.1">
    <property type="protein sequence ID" value="OGLUM03G25640.1"/>
    <property type="gene ID" value="OGLUM03G25640"/>
</dbReference>
<reference evidence="2" key="1">
    <citation type="submission" date="2015-04" db="UniProtKB">
        <authorList>
            <consortium name="EnsemblPlants"/>
        </authorList>
    </citation>
    <scope>IDENTIFICATION</scope>
</reference>
<dbReference type="Gramene" id="OGLUM03G25640.1">
    <property type="protein sequence ID" value="OGLUM03G25640.1"/>
    <property type="gene ID" value="OGLUM03G25640"/>
</dbReference>
<dbReference type="AlphaFoldDB" id="A0A0D9ZA49"/>
<dbReference type="HOGENOM" id="CLU_080560_0_0_1"/>
<protein>
    <submittedName>
        <fullName evidence="2">Uncharacterized protein</fullName>
    </submittedName>
</protein>
<evidence type="ECO:0000313" key="2">
    <source>
        <dbReference type="EnsemblPlants" id="OGLUM03G25640.1"/>
    </source>
</evidence>
<feature type="compositionally biased region" description="Basic and acidic residues" evidence="1">
    <location>
        <begin position="245"/>
        <end position="260"/>
    </location>
</feature>
<feature type="region of interest" description="Disordered" evidence="1">
    <location>
        <begin position="187"/>
        <end position="301"/>
    </location>
</feature>
<reference evidence="2" key="2">
    <citation type="submission" date="2018-05" db="EMBL/GenBank/DDBJ databases">
        <title>OgluRS3 (Oryza glumaepatula Reference Sequence Version 3).</title>
        <authorList>
            <person name="Zhang J."/>
            <person name="Kudrna D."/>
            <person name="Lee S."/>
            <person name="Talag J."/>
            <person name="Welchert J."/>
            <person name="Wing R.A."/>
        </authorList>
    </citation>
    <scope>NUCLEOTIDE SEQUENCE [LARGE SCALE GENOMIC DNA]</scope>
</reference>
<accession>A0A0D9ZA49</accession>
<organism evidence="2">
    <name type="scientific">Oryza glumipatula</name>
    <dbReference type="NCBI Taxonomy" id="40148"/>
    <lineage>
        <taxon>Eukaryota</taxon>
        <taxon>Viridiplantae</taxon>
        <taxon>Streptophyta</taxon>
        <taxon>Embryophyta</taxon>
        <taxon>Tracheophyta</taxon>
        <taxon>Spermatophyta</taxon>
        <taxon>Magnoliopsida</taxon>
        <taxon>Liliopsida</taxon>
        <taxon>Poales</taxon>
        <taxon>Poaceae</taxon>
        <taxon>BOP clade</taxon>
        <taxon>Oryzoideae</taxon>
        <taxon>Oryzeae</taxon>
        <taxon>Oryzinae</taxon>
        <taxon>Oryza</taxon>
    </lineage>
</organism>
<evidence type="ECO:0000313" key="3">
    <source>
        <dbReference type="Proteomes" id="UP000026961"/>
    </source>
</evidence>